<dbReference type="PROSITE" id="PS50068">
    <property type="entry name" value="LDLRA_2"/>
    <property type="match status" value="3"/>
</dbReference>
<dbReference type="InterPro" id="IPR036772">
    <property type="entry name" value="SRCR-like_dom_sf"/>
</dbReference>
<dbReference type="InterPro" id="IPR036055">
    <property type="entry name" value="LDL_receptor-like_sf"/>
</dbReference>
<keyword evidence="3" id="KW-0677">Repeat</keyword>
<feature type="domain" description="Apple" evidence="14">
    <location>
        <begin position="69"/>
        <end position="150"/>
    </location>
</feature>
<keyword evidence="2" id="KW-0732">Signal</keyword>
<evidence type="ECO:0008006" key="17">
    <source>
        <dbReference type="Google" id="ProtNLM"/>
    </source>
</evidence>
<evidence type="ECO:0000256" key="3">
    <source>
        <dbReference type="ARBA" id="ARBA00022737"/>
    </source>
</evidence>
<evidence type="ECO:0000259" key="13">
    <source>
        <dbReference type="PROSITE" id="PS50287"/>
    </source>
</evidence>
<evidence type="ECO:0000313" key="15">
    <source>
        <dbReference type="EMBL" id="KAK6643898.1"/>
    </source>
</evidence>
<dbReference type="InterPro" id="IPR033116">
    <property type="entry name" value="TRYPSIN_SER"/>
</dbReference>
<dbReference type="InterPro" id="IPR003609">
    <property type="entry name" value="Pan_app"/>
</dbReference>
<accession>A0AAN8XMP3</accession>
<proteinExistence type="predicted"/>
<gene>
    <name evidence="15" type="ORF">RUM43_000163</name>
</gene>
<comment type="caution">
    <text evidence="15">The sequence shown here is derived from an EMBL/GenBank/DDBJ whole genome shotgun (WGS) entry which is preliminary data.</text>
</comment>
<evidence type="ECO:0000256" key="7">
    <source>
        <dbReference type="ARBA" id="ARBA00023170"/>
    </source>
</evidence>
<feature type="domain" description="Peptidase S1" evidence="12">
    <location>
        <begin position="585"/>
        <end position="824"/>
    </location>
</feature>
<dbReference type="PROSITE" id="PS50287">
    <property type="entry name" value="SRCR_2"/>
    <property type="match status" value="2"/>
</dbReference>
<dbReference type="PROSITE" id="PS00420">
    <property type="entry name" value="SRCR_1"/>
    <property type="match status" value="1"/>
</dbReference>
<dbReference type="EMBL" id="JAWJWE010000001">
    <property type="protein sequence ID" value="KAK6643898.1"/>
    <property type="molecule type" value="Genomic_DNA"/>
</dbReference>
<keyword evidence="5 11" id="KW-0720">Serine protease</keyword>
<dbReference type="FunFam" id="3.10.250.10:FF:000026">
    <property type="entry name" value="Tequila, isoform D"/>
    <property type="match status" value="1"/>
</dbReference>
<name>A0AAN8XMP3_POLSC</name>
<dbReference type="PROSITE" id="PS50240">
    <property type="entry name" value="TRYPSIN_DOM"/>
    <property type="match status" value="1"/>
</dbReference>
<sequence length="828" mass="92904">MTAVQSHYVTKDRKKIISECSVSGYHRSYGAYSSCGDHHFECKPGECIKKKWICDGQRDCSNNRDEEMCNVFLQEFDIVRNKRMKGLGKEKWTNVNQNMCSKLCLENKKFKCKSFSYHLRGRFCLLSDTNAGLSGQVINENGWSYYERTSEAIRCTIENGYYGCQNGKCINITNVCDRKMNCDDGSDEKDCNRLGYGLRLVDSKEKHKGRVEVRNYVPFEVLGKWGVICDDKFDLRDANVVCRELGFSLGAAEVLQHSHYPVKDPLFLLDDLECLGNETSLRECSFPGWGKHNCGSEETVGVVCRVTGVECASGQWQCRTSKECISIPYLCDDIPDCDDRSDEDSKLCRSPTQIRLSDGPNATSGRLEVRHHGIWGTVCDDDFNLEAANVVCRLLGFYGPSVVKKNAYFGPGKGPIWLDEVHCGGNETKLEECAYPQWGRNNCKHDEDVGIICNHKEEKQYRIRPCPVLVMGVTPLPRCWHHQWLDRLLAIIVTRTESNQSKAKKETLKMRKEMKRRAGTNCCGKEISVFEWTKDVMKSSGAKPIASSSSNESSMSKEAKLRQVLMAECSGSPRRKTTTQHYERVVGGTNVAREHVPWQASIRVKSGSGKSVHWCGAIVISQYHILTAGHCLRDYNKAAYFVRVGDYDTEVPDSQEQEFGIDHLYMHSNFSKNVNLNNDIGLVKVKGEIIFSDHVRPACLAPSSDMYRPGTNCTVSGWGSISAQSAGFARTLRRAYVPILEQSICRAPFVYGDSLSESMFCAGQLDGGIDSCQGDSGGPLMCQHEGKEFLFGITSWGHGCGRANKPGVYTNVAYFAEWIQEKIRSSLT</sequence>
<dbReference type="CDD" id="cd00190">
    <property type="entry name" value="Tryp_SPc"/>
    <property type="match status" value="1"/>
</dbReference>
<evidence type="ECO:0000256" key="1">
    <source>
        <dbReference type="ARBA" id="ARBA00022670"/>
    </source>
</evidence>
<dbReference type="Proteomes" id="UP001372834">
    <property type="component" value="Unassembled WGS sequence"/>
</dbReference>
<evidence type="ECO:0000256" key="11">
    <source>
        <dbReference type="RuleBase" id="RU363034"/>
    </source>
</evidence>
<dbReference type="SUPFAM" id="SSF57414">
    <property type="entry name" value="Hairpin loop containing domain-like"/>
    <property type="match status" value="1"/>
</dbReference>
<dbReference type="SMART" id="SM00020">
    <property type="entry name" value="Tryp_SPc"/>
    <property type="match status" value="1"/>
</dbReference>
<keyword evidence="8" id="KW-0325">Glycoprotein</keyword>
<feature type="disulfide bond" evidence="10">
    <location>
        <begin position="423"/>
        <end position="433"/>
    </location>
</feature>
<feature type="disulfide bond" evidence="10">
    <location>
        <begin position="274"/>
        <end position="284"/>
    </location>
</feature>
<dbReference type="Pfam" id="PF00057">
    <property type="entry name" value="Ldl_recept_a"/>
    <property type="match status" value="3"/>
</dbReference>
<feature type="disulfide bond" evidence="10">
    <location>
        <begin position="379"/>
        <end position="443"/>
    </location>
</feature>
<dbReference type="CDD" id="cd00112">
    <property type="entry name" value="LDLa"/>
    <property type="match status" value="3"/>
</dbReference>
<keyword evidence="7" id="KW-0675">Receptor</keyword>
<dbReference type="InterPro" id="IPR001254">
    <property type="entry name" value="Trypsin_dom"/>
</dbReference>
<evidence type="ECO:0000256" key="9">
    <source>
        <dbReference type="PROSITE-ProRule" id="PRU00124"/>
    </source>
</evidence>
<dbReference type="SUPFAM" id="SSF57424">
    <property type="entry name" value="LDL receptor-like module"/>
    <property type="match status" value="3"/>
</dbReference>
<dbReference type="SMART" id="SM00473">
    <property type="entry name" value="PAN_AP"/>
    <property type="match status" value="1"/>
</dbReference>
<evidence type="ECO:0000256" key="5">
    <source>
        <dbReference type="ARBA" id="ARBA00022825"/>
    </source>
</evidence>
<feature type="disulfide bond" evidence="10">
    <location>
        <begin position="392"/>
        <end position="453"/>
    </location>
</feature>
<feature type="disulfide bond" evidence="9">
    <location>
        <begin position="176"/>
        <end position="191"/>
    </location>
</feature>
<dbReference type="InterPro" id="IPR023415">
    <property type="entry name" value="LDLR_class-A_CS"/>
</dbReference>
<dbReference type="GO" id="GO:0006508">
    <property type="term" value="P:proteolysis"/>
    <property type="evidence" value="ECO:0007669"/>
    <property type="project" value="UniProtKB-KW"/>
</dbReference>
<dbReference type="PANTHER" id="PTHR24252:SF10">
    <property type="entry name" value="SERINE PROTEASE 56"/>
    <property type="match status" value="1"/>
</dbReference>
<feature type="disulfide bond" evidence="9">
    <location>
        <begin position="42"/>
        <end position="60"/>
    </location>
</feature>
<feature type="disulfide bond" evidence="9">
    <location>
        <begin position="35"/>
        <end position="47"/>
    </location>
</feature>
<evidence type="ECO:0000256" key="8">
    <source>
        <dbReference type="ARBA" id="ARBA00023180"/>
    </source>
</evidence>
<dbReference type="Gene3D" id="3.50.4.10">
    <property type="entry name" value="Hepatocyte Growth Factor"/>
    <property type="match status" value="1"/>
</dbReference>
<feature type="disulfide bond" evidence="9">
    <location>
        <begin position="54"/>
        <end position="69"/>
    </location>
</feature>
<organism evidence="15 16">
    <name type="scientific">Polyplax serrata</name>
    <name type="common">Common mouse louse</name>
    <dbReference type="NCBI Taxonomy" id="468196"/>
    <lineage>
        <taxon>Eukaryota</taxon>
        <taxon>Metazoa</taxon>
        <taxon>Ecdysozoa</taxon>
        <taxon>Arthropoda</taxon>
        <taxon>Hexapoda</taxon>
        <taxon>Insecta</taxon>
        <taxon>Pterygota</taxon>
        <taxon>Neoptera</taxon>
        <taxon>Paraneoptera</taxon>
        <taxon>Psocodea</taxon>
        <taxon>Troctomorpha</taxon>
        <taxon>Phthiraptera</taxon>
        <taxon>Anoplura</taxon>
        <taxon>Polyplacidae</taxon>
        <taxon>Polyplax</taxon>
    </lineage>
</organism>
<dbReference type="SUPFAM" id="SSF56487">
    <property type="entry name" value="SRCR-like"/>
    <property type="match status" value="2"/>
</dbReference>
<dbReference type="InterPro" id="IPR043504">
    <property type="entry name" value="Peptidase_S1_PA_chymotrypsin"/>
</dbReference>
<feature type="domain" description="SRCR" evidence="13">
    <location>
        <begin position="354"/>
        <end position="454"/>
    </location>
</feature>
<evidence type="ECO:0000313" key="16">
    <source>
        <dbReference type="Proteomes" id="UP001372834"/>
    </source>
</evidence>
<dbReference type="InterPro" id="IPR018114">
    <property type="entry name" value="TRYPSIN_HIS"/>
</dbReference>
<dbReference type="GO" id="GO:0016020">
    <property type="term" value="C:membrane"/>
    <property type="evidence" value="ECO:0007669"/>
    <property type="project" value="InterPro"/>
</dbReference>
<evidence type="ECO:0000259" key="12">
    <source>
        <dbReference type="PROSITE" id="PS50240"/>
    </source>
</evidence>
<dbReference type="Pfam" id="PF00024">
    <property type="entry name" value="PAN_1"/>
    <property type="match status" value="1"/>
</dbReference>
<keyword evidence="4 11" id="KW-0378">Hydrolase</keyword>
<dbReference type="PRINTS" id="PR00261">
    <property type="entry name" value="LDLRECEPTOR"/>
</dbReference>
<dbReference type="PROSITE" id="PS50948">
    <property type="entry name" value="PAN"/>
    <property type="match status" value="1"/>
</dbReference>
<dbReference type="PROSITE" id="PS01209">
    <property type="entry name" value="LDLRA_1"/>
    <property type="match status" value="3"/>
</dbReference>
<reference evidence="15 16" key="1">
    <citation type="submission" date="2023-10" db="EMBL/GenBank/DDBJ databases">
        <title>Genomes of two closely related lineages of the louse Polyplax serrata with different host specificities.</title>
        <authorList>
            <person name="Martinu J."/>
            <person name="Tarabai H."/>
            <person name="Stefka J."/>
            <person name="Hypsa V."/>
        </authorList>
    </citation>
    <scope>NUCLEOTIDE SEQUENCE [LARGE SCALE GENOMIC DNA]</scope>
    <source>
        <strain evidence="15">HR10_N</strain>
    </source>
</reference>
<dbReference type="Gene3D" id="4.10.400.10">
    <property type="entry name" value="Low-density Lipoprotein Receptor"/>
    <property type="match status" value="3"/>
</dbReference>
<dbReference type="CDD" id="cd01099">
    <property type="entry name" value="PAN_AP_HGF"/>
    <property type="match status" value="1"/>
</dbReference>
<dbReference type="FunFam" id="2.40.10.10:FF:000053">
    <property type="entry name" value="Neurotrypsin"/>
    <property type="match status" value="1"/>
</dbReference>
<dbReference type="Pfam" id="PF00530">
    <property type="entry name" value="SRCR"/>
    <property type="match status" value="2"/>
</dbReference>
<keyword evidence="1 11" id="KW-0645">Protease</keyword>
<dbReference type="InterPro" id="IPR001190">
    <property type="entry name" value="SRCR"/>
</dbReference>
<keyword evidence="6 10" id="KW-1015">Disulfide bond</keyword>
<dbReference type="Gene3D" id="3.10.250.10">
    <property type="entry name" value="SRCR-like domain"/>
    <property type="match status" value="2"/>
</dbReference>
<comment type="caution">
    <text evidence="10">Lacks conserved residue(s) required for the propagation of feature annotation.</text>
</comment>
<evidence type="ECO:0000256" key="4">
    <source>
        <dbReference type="ARBA" id="ARBA00022801"/>
    </source>
</evidence>
<protein>
    <recommendedName>
        <fullName evidence="17">Neurotrypsin</fullName>
    </recommendedName>
</protein>
<dbReference type="PROSITE" id="PS00135">
    <property type="entry name" value="TRYPSIN_SER"/>
    <property type="match status" value="1"/>
</dbReference>
<dbReference type="Pfam" id="PF00089">
    <property type="entry name" value="Trypsin"/>
    <property type="match status" value="1"/>
</dbReference>
<dbReference type="PRINTS" id="PR00258">
    <property type="entry name" value="SPERACTRCPTR"/>
</dbReference>
<dbReference type="GO" id="GO:0004252">
    <property type="term" value="F:serine-type endopeptidase activity"/>
    <property type="evidence" value="ECO:0007669"/>
    <property type="project" value="InterPro"/>
</dbReference>
<dbReference type="FunFam" id="3.10.250.10:FF:000007">
    <property type="entry name" value="Soluble scavenger receptor cysteine-rich domain-containing protein SSC5D"/>
    <property type="match status" value="1"/>
</dbReference>
<evidence type="ECO:0000256" key="6">
    <source>
        <dbReference type="ARBA" id="ARBA00023157"/>
    </source>
</evidence>
<dbReference type="InterPro" id="IPR009003">
    <property type="entry name" value="Peptidase_S1_PA"/>
</dbReference>
<evidence type="ECO:0000259" key="14">
    <source>
        <dbReference type="PROSITE" id="PS50948"/>
    </source>
</evidence>
<evidence type="ECO:0000256" key="2">
    <source>
        <dbReference type="ARBA" id="ARBA00022729"/>
    </source>
</evidence>
<dbReference type="AlphaFoldDB" id="A0AAN8XMP3"/>
<dbReference type="SMART" id="SM00202">
    <property type="entry name" value="SR"/>
    <property type="match status" value="2"/>
</dbReference>
<evidence type="ECO:0000256" key="10">
    <source>
        <dbReference type="PROSITE-ProRule" id="PRU00196"/>
    </source>
</evidence>
<dbReference type="PROSITE" id="PS00134">
    <property type="entry name" value="TRYPSIN_HIS"/>
    <property type="match status" value="1"/>
</dbReference>
<dbReference type="Gene3D" id="2.40.10.10">
    <property type="entry name" value="Trypsin-like serine proteases"/>
    <property type="match status" value="1"/>
</dbReference>
<dbReference type="InterPro" id="IPR002172">
    <property type="entry name" value="LDrepeatLR_classA_rpt"/>
</dbReference>
<dbReference type="SMART" id="SM00192">
    <property type="entry name" value="LDLa"/>
    <property type="match status" value="3"/>
</dbReference>
<feature type="domain" description="SRCR" evidence="13">
    <location>
        <begin position="198"/>
        <end position="305"/>
    </location>
</feature>
<dbReference type="PANTHER" id="PTHR24252">
    <property type="entry name" value="ACROSIN-RELATED"/>
    <property type="match status" value="1"/>
</dbReference>
<dbReference type="SUPFAM" id="SSF50494">
    <property type="entry name" value="Trypsin-like serine proteases"/>
    <property type="match status" value="1"/>
</dbReference>
<feature type="disulfide bond" evidence="9">
    <location>
        <begin position="164"/>
        <end position="182"/>
    </location>
</feature>